<organism evidence="1 2">
    <name type="scientific">Yersinia mollaretii (strain ATCC 43969 / DSM 18520 / CIP 103324 / CNY 7263 / WAIP 204)</name>
    <dbReference type="NCBI Taxonomy" id="349967"/>
    <lineage>
        <taxon>Bacteria</taxon>
        <taxon>Pseudomonadati</taxon>
        <taxon>Pseudomonadota</taxon>
        <taxon>Gammaproteobacteria</taxon>
        <taxon>Enterobacterales</taxon>
        <taxon>Yersiniaceae</taxon>
        <taxon>Yersinia</taxon>
    </lineage>
</organism>
<keyword evidence="2" id="KW-1185">Reference proteome</keyword>
<comment type="caution">
    <text evidence="1">The sequence shown here is derived from an EMBL/GenBank/DDBJ whole genome shotgun (WGS) entry which is preliminary data.</text>
</comment>
<evidence type="ECO:0000313" key="1">
    <source>
        <dbReference type="EMBL" id="EEQ08897.1"/>
    </source>
</evidence>
<proteinExistence type="predicted"/>
<dbReference type="EMBL" id="AALD02000061">
    <property type="protein sequence ID" value="EEQ08897.1"/>
    <property type="molecule type" value="Genomic_DNA"/>
</dbReference>
<accession>A0ABP2E8Y5</accession>
<gene>
    <name evidence="1" type="ORF">ymoll0001_17160</name>
</gene>
<evidence type="ECO:0008006" key="3">
    <source>
        <dbReference type="Google" id="ProtNLM"/>
    </source>
</evidence>
<evidence type="ECO:0000313" key="2">
    <source>
        <dbReference type="Proteomes" id="UP000003027"/>
    </source>
</evidence>
<sequence>MDATNNQFEINCTKMRSAFANCFDWSDVDNMKINGIISNKILM</sequence>
<name>A0ABP2E8Y5_YERMW</name>
<protein>
    <recommendedName>
        <fullName evidence="3">Pentapeptide repeat-containing protein</fullName>
    </recommendedName>
</protein>
<reference evidence="1" key="1">
    <citation type="submission" date="2008-12" db="EMBL/GenBank/DDBJ databases">
        <title>Annotation of the Yersinia mollaretii ATCC 43969 genome.</title>
        <authorList>
            <person name="Read T.D."/>
            <person name="Akmal A."/>
            <person name="Bishop-Lilly K."/>
            <person name="Chen P.E."/>
            <person name="Cook C."/>
            <person name="Kiley M.P."/>
            <person name="Lentz S."/>
            <person name="Mateczun A."/>
            <person name="Nagarajan N."/>
            <person name="Nolan N."/>
            <person name="Osborne B.I."/>
            <person name="Pop M."/>
            <person name="Sozhamannan S."/>
            <person name="Stewart A.C."/>
            <person name="Sulakvelidze A."/>
            <person name="Thomason B."/>
            <person name="Willner K."/>
            <person name="Zwick M.E."/>
        </authorList>
    </citation>
    <scope>NUCLEOTIDE SEQUENCE [LARGE SCALE GENOMIC DNA]</scope>
    <source>
        <strain evidence="1">ATCC 43969</strain>
    </source>
</reference>
<dbReference type="Proteomes" id="UP000003027">
    <property type="component" value="Unassembled WGS sequence"/>
</dbReference>